<dbReference type="InterPro" id="IPR032436">
    <property type="entry name" value="URB1_C"/>
</dbReference>
<feature type="domain" description="URB1 C-terminal" evidence="2">
    <location>
        <begin position="1611"/>
        <end position="1827"/>
    </location>
</feature>
<dbReference type="Proteomes" id="UP000198406">
    <property type="component" value="Unassembled WGS sequence"/>
</dbReference>
<dbReference type="EMBL" id="BDSP01000133">
    <property type="protein sequence ID" value="GAX19038.1"/>
    <property type="molecule type" value="Genomic_DNA"/>
</dbReference>
<evidence type="ECO:0000259" key="2">
    <source>
        <dbReference type="Pfam" id="PF16201"/>
    </source>
</evidence>
<keyword evidence="4" id="KW-1185">Reference proteome</keyword>
<dbReference type="InterPro" id="IPR039844">
    <property type="entry name" value="URB1"/>
</dbReference>
<proteinExistence type="predicted"/>
<dbReference type="Pfam" id="PF16201">
    <property type="entry name" value="NopRA1"/>
    <property type="match status" value="1"/>
</dbReference>
<organism evidence="3 4">
    <name type="scientific">Fistulifera solaris</name>
    <name type="common">Oleaginous diatom</name>
    <dbReference type="NCBI Taxonomy" id="1519565"/>
    <lineage>
        <taxon>Eukaryota</taxon>
        <taxon>Sar</taxon>
        <taxon>Stramenopiles</taxon>
        <taxon>Ochrophyta</taxon>
        <taxon>Bacillariophyta</taxon>
        <taxon>Bacillariophyceae</taxon>
        <taxon>Bacillariophycidae</taxon>
        <taxon>Naviculales</taxon>
        <taxon>Naviculaceae</taxon>
        <taxon>Fistulifera</taxon>
    </lineage>
</organism>
<feature type="compositionally biased region" description="Basic and acidic residues" evidence="1">
    <location>
        <begin position="42"/>
        <end position="57"/>
    </location>
</feature>
<sequence>MNKRRRLSPLGASEFAAILNGEDPGAIHDALRRFVQTVREERRAAVGDSSLEERKTSDSSTSEDEEDKPLQKKQKFRKEDSWKEDTANYDVPFVGTSVARGDTGQVVAGEWPTGLLKAYVEKSPKAIEFNHLLPGGPIHKILLRRKHGRTWHKIQKLYLQAVSELITVAVPLECIKNDTMPSRNTSNKDSSTRQIVETLVSSHFSGWCLLLKEETGNGKGKAGVVGGCGELAPYIIRIFHRLTRISSENARHIMRDVEQSVSEHALRFILKKPNKEGEEYAASFRAASKIELLEWVGWLTSIPDHVILSRLCSPGARDRKISPGLLYMSLKEGLADFGPDSVASAVELVIRNLKGVLMSEDSRSRKILIDVFSRDAVQSLCQVAAHAPVLSSQNSVEQVLQFIDKTYNQVEAVGSEARRLLFILICDPEKSPLVHSLRKNLKSAKRTRPVILQIVQHFLKVESGEMTKLALQTVRVNPSLFGPLLQNFLFPDMKRTFAFVARVNFAANLILHGPSIEECLKSDGSYKRIVDDATLLHLFLPCNIKDTILRKALQSGNTLIVAEVLKLIVFILKRICCYSAALEDDDEKVTLEPQRLWNLLKAWIPEPSLLVSILVKYDASQGLASMAVTNRVCLVLKFLLDNIPEVFSGVTFDWSKLLSNDSSFSSARSIVQGAMLKTVMLMLEANQLRLPPGTEAKFCYELLRILLHTKVVYVYDLAKKTILHYLSAHLGNQGDSEHRSFVADEISCWIDGLSIATLGDFFSVLQQILQQPYHFTLQFAKIWLDCVGDKAVPRMPFTALMIQSLRLVHQVSSQYTLLYSQVATNALLFHNDPVALATVIKEVYHQEQLGGQSVCMDRLVQLIDDLFFSGRSGKFEQLTALGEHFGSLFSPHRHPIPCLIRKVKNRASLSISNLSLSWEDVLLLVRQCSNQMMWHETDRKALSNGLKSALPGLLLKLPSAWKPCTIVSAEIAHLSLIMISGVSIMDARGIPVDAEVTRSISGNMLILGQANLENSRDLYHFLFTCPCLSSPLLGELLCQLIDKPKNDPIYSALTANILDLVAKGSFTSEEDYLLCGKVSVMVVKLWCRLGSELDIPEHEALVKSADNAVKRMLSGSNLAASFALCELLKRKSTEIVAECIGGGAIHHPERIEILLILLDREPASFAPAIIEVIRCLNCIPSSKLDDLLVALKLSDLHNDDEKDFLSSWQHDVLNRLMKDIADNHEVDIAYNLQRFERIIENVRDSSILIDALSIFINKSRVLPKEFKVCFTKLTEATERISISVKGERARKVASLCLLLLSEKVNQSVKSYLRRHGTNKENIEAKAKDVIDSAITLLNSTVDFDLDCLRSDGTESITIAVKVCLRVGLGPVNTEADVLSWRCLKLARSYVSSIQSGKLCGMFSIPGDFSSFVFEMVSTHSNFHNLLRNGTGDLTTRELLDLLLECLKNGRHLTFDKEVWQTLLCTFGCGMSSTDLTLRKIIARYGVLEKEVDTSLVTMDQFTWGVTPSTSMPPSDLFLNALEMYRIQATLCNFPIHDSIDPFCVELSKDEELQRNFIKDERYSPGFLLPLALAQLELSMDIDHEAIFVSTGNVNLEAVELAQRYCERGVTALAFMALASNCRRLRNTGLAMLGLLNFLVGSKLALESSTWRSRPQLMMLLDSFRRSMVIFSETKEVTEQCPQLPGLSALFLARASLVLSHPGDELYANINRVFLRIEKDHGAFQDLWRLPSFVALFCSAADDHEKLLEERIFALRLVRDGFLNEMCYKPLHACHGIEMILSSFGNDRMRSPDKHDEFVVLMEALERLVSFGGIRSSDHLFKRLGLLSFWRSLILARSFTRFVQTSKERGVFLSCFRACLNHASSVLSKDDFSLATQGLWPPLLDFFLELIAFDKNYAFSCLSTLSALNGASYDRKYLDPPSDNFNAAAFPTATKLLRVMEELKESSFARILCTMPLSSTDRDADEDYAVIICLGLLRMVVRRDLALECALLRIESLVHYFASLTFDSNEELLVSLLRLRSDVTFDEEMLSLWRKCVSILVSSRPNDVDGHCATAFRKLTLGLIQ</sequence>
<dbReference type="InParanoid" id="A0A1Z5JYY2"/>
<dbReference type="PANTHER" id="PTHR13500:SF0">
    <property type="entry name" value="NUCLEOLAR PRE-RIBOSOMAL-ASSOCIATED PROTEIN 1"/>
    <property type="match status" value="1"/>
</dbReference>
<name>A0A1Z5JYY2_FISSO</name>
<evidence type="ECO:0000256" key="1">
    <source>
        <dbReference type="SAM" id="MobiDB-lite"/>
    </source>
</evidence>
<dbReference type="GO" id="GO:0000463">
    <property type="term" value="P:maturation of LSU-rRNA from tricistronic rRNA transcript (SSU-rRNA, 5.8S rRNA, LSU-rRNA)"/>
    <property type="evidence" value="ECO:0007669"/>
    <property type="project" value="TreeGrafter"/>
</dbReference>
<protein>
    <recommendedName>
        <fullName evidence="2">URB1 C-terminal domain-containing protein</fullName>
    </recommendedName>
</protein>
<dbReference type="GO" id="GO:0005730">
    <property type="term" value="C:nucleolus"/>
    <property type="evidence" value="ECO:0007669"/>
    <property type="project" value="TreeGrafter"/>
</dbReference>
<reference evidence="3 4" key="1">
    <citation type="journal article" date="2015" name="Plant Cell">
        <title>Oil accumulation by the oleaginous diatom Fistulifera solaris as revealed by the genome and transcriptome.</title>
        <authorList>
            <person name="Tanaka T."/>
            <person name="Maeda Y."/>
            <person name="Veluchamy A."/>
            <person name="Tanaka M."/>
            <person name="Abida H."/>
            <person name="Marechal E."/>
            <person name="Bowler C."/>
            <person name="Muto M."/>
            <person name="Sunaga Y."/>
            <person name="Tanaka M."/>
            <person name="Yoshino T."/>
            <person name="Taniguchi T."/>
            <person name="Fukuda Y."/>
            <person name="Nemoto M."/>
            <person name="Matsumoto M."/>
            <person name="Wong P.S."/>
            <person name="Aburatani S."/>
            <person name="Fujibuchi W."/>
        </authorList>
    </citation>
    <scope>NUCLEOTIDE SEQUENCE [LARGE SCALE GENOMIC DNA]</scope>
    <source>
        <strain evidence="3 4">JPCC DA0580</strain>
    </source>
</reference>
<evidence type="ECO:0000313" key="3">
    <source>
        <dbReference type="EMBL" id="GAX19038.1"/>
    </source>
</evidence>
<dbReference type="GO" id="GO:0000466">
    <property type="term" value="P:maturation of 5.8S rRNA from tricistronic rRNA transcript (SSU-rRNA, 5.8S rRNA, LSU-rRNA)"/>
    <property type="evidence" value="ECO:0007669"/>
    <property type="project" value="TreeGrafter"/>
</dbReference>
<dbReference type="PANTHER" id="PTHR13500">
    <property type="entry name" value="NUCLEOLAR PRERIBOSOMAL-ASSOCIATED PROTEIN 1"/>
    <property type="match status" value="1"/>
</dbReference>
<dbReference type="OrthoDB" id="72892at2759"/>
<gene>
    <name evidence="3" type="ORF">FisN_8Hh261</name>
</gene>
<accession>A0A1Z5JYY2</accession>
<feature type="region of interest" description="Disordered" evidence="1">
    <location>
        <begin position="42"/>
        <end position="81"/>
    </location>
</feature>
<evidence type="ECO:0000313" key="4">
    <source>
        <dbReference type="Proteomes" id="UP000198406"/>
    </source>
</evidence>
<comment type="caution">
    <text evidence="3">The sequence shown here is derived from an EMBL/GenBank/DDBJ whole genome shotgun (WGS) entry which is preliminary data.</text>
</comment>